<name>A0A9Y2IG50_9PSEU</name>
<protein>
    <submittedName>
        <fullName evidence="2">Uncharacterized protein</fullName>
    </submittedName>
</protein>
<organism evidence="2 3">
    <name type="scientific">Amycolatopsis carbonis</name>
    <dbReference type="NCBI Taxonomy" id="715471"/>
    <lineage>
        <taxon>Bacteria</taxon>
        <taxon>Bacillati</taxon>
        <taxon>Actinomycetota</taxon>
        <taxon>Actinomycetes</taxon>
        <taxon>Pseudonocardiales</taxon>
        <taxon>Pseudonocardiaceae</taxon>
        <taxon>Amycolatopsis</taxon>
    </lineage>
</organism>
<feature type="region of interest" description="Disordered" evidence="1">
    <location>
        <begin position="268"/>
        <end position="297"/>
    </location>
</feature>
<reference evidence="2 3" key="1">
    <citation type="submission" date="2023-06" db="EMBL/GenBank/DDBJ databases">
        <authorList>
            <person name="Oyuntsetseg B."/>
            <person name="Kim S.B."/>
        </authorList>
    </citation>
    <scope>NUCLEOTIDE SEQUENCE [LARGE SCALE GENOMIC DNA]</scope>
    <source>
        <strain evidence="2 3">2-15</strain>
    </source>
</reference>
<evidence type="ECO:0000256" key="1">
    <source>
        <dbReference type="SAM" id="MobiDB-lite"/>
    </source>
</evidence>
<dbReference type="RefSeq" id="WP_285970411.1">
    <property type="nucleotide sequence ID" value="NZ_CP127294.1"/>
</dbReference>
<dbReference type="AlphaFoldDB" id="A0A9Y2IG50"/>
<dbReference type="KEGG" id="acab:QRX50_02710"/>
<evidence type="ECO:0000313" key="3">
    <source>
        <dbReference type="Proteomes" id="UP001236014"/>
    </source>
</evidence>
<keyword evidence="3" id="KW-1185">Reference proteome</keyword>
<sequence length="309" mass="33883">MLAPTDAWYRRHTEGAPIDGDVPGHVLALEELAGQPRPVPSEHDRWLLRAVLTVLRTLPAGKGYGAARTELKRHRLLDTTSVHAYGSVLEELALVGVVATADHPGLVRRWSDYVERDQRPNDRIEVQGPLAWWRSSEGLREDVVREVFADFDTGDVDLDAPRPAAGSTIAAAVGKRVRELARTGTVARSVGTEPAAAGDVYAMRVAADRWVTLYVWSVDATGSRPYAEVEFLAGLFPELPAPAALSGRVQPRRAKRWRYRAHSLEKAPNTRRVAQGVPGPEAEGPPPDRSAAGNAKDLRLRRRVFPELG</sequence>
<dbReference type="EMBL" id="CP127294">
    <property type="protein sequence ID" value="WIX79730.1"/>
    <property type="molecule type" value="Genomic_DNA"/>
</dbReference>
<accession>A0A9Y2IG50</accession>
<evidence type="ECO:0000313" key="2">
    <source>
        <dbReference type="EMBL" id="WIX79730.1"/>
    </source>
</evidence>
<gene>
    <name evidence="2" type="ORF">QRX50_02710</name>
</gene>
<dbReference type="Proteomes" id="UP001236014">
    <property type="component" value="Chromosome"/>
</dbReference>
<proteinExistence type="predicted"/>